<comment type="function">
    <text evidence="2">Catalyzes the dismutation of two molecules of 6,7-dimethyl-8-ribityllumazine, resulting in the formation of riboflavin and 5-amino-6-(D-ribitylamino)uracil.</text>
</comment>
<dbReference type="NCBIfam" id="NF006767">
    <property type="entry name" value="PRK09289.1"/>
    <property type="match status" value="1"/>
</dbReference>
<keyword evidence="9" id="KW-0677">Repeat</keyword>
<evidence type="ECO:0000256" key="2">
    <source>
        <dbReference type="ARBA" id="ARBA00002803"/>
    </source>
</evidence>
<dbReference type="FunFam" id="2.40.30.20:FF:000003">
    <property type="entry name" value="Riboflavin synthase, alpha subunit"/>
    <property type="match status" value="1"/>
</dbReference>
<evidence type="ECO:0000256" key="11">
    <source>
        <dbReference type="PROSITE-ProRule" id="PRU00524"/>
    </source>
</evidence>
<dbReference type="AlphaFoldDB" id="A0A2L1GQL0"/>
<evidence type="ECO:0000259" key="12">
    <source>
        <dbReference type="PROSITE" id="PS51177"/>
    </source>
</evidence>
<dbReference type="SUPFAM" id="SSF63380">
    <property type="entry name" value="Riboflavin synthase domain-like"/>
    <property type="match status" value="2"/>
</dbReference>
<evidence type="ECO:0000256" key="6">
    <source>
        <dbReference type="ARBA" id="ARBA00013950"/>
    </source>
</evidence>
<sequence length="215" mass="22969">MFTGIVQGLGTIVERRTAGGGAVLTVVPDFSLDDPREGESIAVNGVCLTARHIEARRFSADVSPETLDRSCLGGLRVGDRVNLERALRPLDRLGGHLVSGHIDGMGRVQKRRALGDFTLFTFALDRHLSRYVVAKGSIAVSGVSLTVNDCSETGFSVAVIPHTLQETVLGLLTVGDTVNIEVDIIGKYVEKLLAGQTNQPGSRLDAAFLAEHGFF</sequence>
<evidence type="ECO:0000313" key="14">
    <source>
        <dbReference type="Proteomes" id="UP000239867"/>
    </source>
</evidence>
<dbReference type="InterPro" id="IPR017938">
    <property type="entry name" value="Riboflavin_synthase-like_b-brl"/>
</dbReference>
<keyword evidence="8" id="KW-0808">Transferase</keyword>
<dbReference type="GO" id="GO:0004746">
    <property type="term" value="F:riboflavin synthase activity"/>
    <property type="evidence" value="ECO:0007669"/>
    <property type="project" value="UniProtKB-UniRule"/>
</dbReference>
<feature type="domain" description="Lumazine-binding" evidence="12">
    <location>
        <begin position="97"/>
        <end position="193"/>
    </location>
</feature>
<evidence type="ECO:0000313" key="13">
    <source>
        <dbReference type="EMBL" id="AVD71917.1"/>
    </source>
</evidence>
<comment type="pathway">
    <text evidence="3">Cofactor biosynthesis; riboflavin biosynthesis; riboflavin from 2-hydroxy-3-oxobutyl phosphate and 5-amino-6-(D-ribitylamino)uracil: step 2/2.</text>
</comment>
<organism evidence="13 14">
    <name type="scientific">Desulfobulbus oralis</name>
    <dbReference type="NCBI Taxonomy" id="1986146"/>
    <lineage>
        <taxon>Bacteria</taxon>
        <taxon>Pseudomonadati</taxon>
        <taxon>Thermodesulfobacteriota</taxon>
        <taxon>Desulfobulbia</taxon>
        <taxon>Desulfobulbales</taxon>
        <taxon>Desulfobulbaceae</taxon>
        <taxon>Desulfobulbus</taxon>
    </lineage>
</organism>
<dbReference type="NCBIfam" id="TIGR00187">
    <property type="entry name" value="ribE"/>
    <property type="match status" value="1"/>
</dbReference>
<dbReference type="CDD" id="cd00402">
    <property type="entry name" value="Riboflavin_synthase_like"/>
    <property type="match status" value="1"/>
</dbReference>
<protein>
    <recommendedName>
        <fullName evidence="6 10">Riboflavin synthase</fullName>
        <ecNumber evidence="5 10">2.5.1.9</ecNumber>
    </recommendedName>
</protein>
<gene>
    <name evidence="13" type="ORF">CAY53_10905</name>
</gene>
<dbReference type="EMBL" id="CP021255">
    <property type="protein sequence ID" value="AVD71917.1"/>
    <property type="molecule type" value="Genomic_DNA"/>
</dbReference>
<dbReference type="InterPro" id="IPR001783">
    <property type="entry name" value="Lumazine-bd"/>
</dbReference>
<feature type="repeat" description="Lumazine-binding" evidence="11">
    <location>
        <begin position="97"/>
        <end position="193"/>
    </location>
</feature>
<comment type="catalytic activity">
    <reaction evidence="1">
        <text>2 6,7-dimethyl-8-(1-D-ribityl)lumazine + H(+) = 5-amino-6-(D-ribitylamino)uracil + riboflavin</text>
        <dbReference type="Rhea" id="RHEA:20772"/>
        <dbReference type="ChEBI" id="CHEBI:15378"/>
        <dbReference type="ChEBI" id="CHEBI:15934"/>
        <dbReference type="ChEBI" id="CHEBI:57986"/>
        <dbReference type="ChEBI" id="CHEBI:58201"/>
        <dbReference type="EC" id="2.5.1.9"/>
    </reaction>
</comment>
<evidence type="ECO:0000256" key="10">
    <source>
        <dbReference type="NCBIfam" id="TIGR00187"/>
    </source>
</evidence>
<evidence type="ECO:0000256" key="5">
    <source>
        <dbReference type="ARBA" id="ARBA00012827"/>
    </source>
</evidence>
<dbReference type="PROSITE" id="PS51177">
    <property type="entry name" value="LUMAZINE_BIND"/>
    <property type="match status" value="2"/>
</dbReference>
<dbReference type="PIRSF" id="PIRSF000498">
    <property type="entry name" value="Riboflavin_syn_A"/>
    <property type="match status" value="1"/>
</dbReference>
<evidence type="ECO:0000256" key="1">
    <source>
        <dbReference type="ARBA" id="ARBA00000968"/>
    </source>
</evidence>
<evidence type="ECO:0000256" key="4">
    <source>
        <dbReference type="ARBA" id="ARBA00011233"/>
    </source>
</evidence>
<evidence type="ECO:0000256" key="7">
    <source>
        <dbReference type="ARBA" id="ARBA00022619"/>
    </source>
</evidence>
<dbReference type="RefSeq" id="WP_104937130.1">
    <property type="nucleotide sequence ID" value="NZ_CP021255.1"/>
</dbReference>
<dbReference type="GO" id="GO:0009231">
    <property type="term" value="P:riboflavin biosynthetic process"/>
    <property type="evidence" value="ECO:0007669"/>
    <property type="project" value="UniProtKB-KW"/>
</dbReference>
<dbReference type="FunFam" id="2.40.30.20:FF:000004">
    <property type="entry name" value="Riboflavin synthase, alpha subunit"/>
    <property type="match status" value="1"/>
</dbReference>
<dbReference type="EC" id="2.5.1.9" evidence="5 10"/>
<dbReference type="PANTHER" id="PTHR21098">
    <property type="entry name" value="RIBOFLAVIN SYNTHASE ALPHA CHAIN"/>
    <property type="match status" value="1"/>
</dbReference>
<dbReference type="OrthoDB" id="9788537at2"/>
<name>A0A2L1GQL0_9BACT</name>
<dbReference type="InterPro" id="IPR023366">
    <property type="entry name" value="ATP_synth_asu-like_sf"/>
</dbReference>
<evidence type="ECO:0000256" key="9">
    <source>
        <dbReference type="ARBA" id="ARBA00022737"/>
    </source>
</evidence>
<comment type="subunit">
    <text evidence="4">Homotrimer.</text>
</comment>
<keyword evidence="7" id="KW-0686">Riboflavin biosynthesis</keyword>
<accession>A0A2L1GQL0</accession>
<keyword evidence="14" id="KW-1185">Reference proteome</keyword>
<feature type="domain" description="Lumazine-binding" evidence="12">
    <location>
        <begin position="1"/>
        <end position="96"/>
    </location>
</feature>
<feature type="repeat" description="Lumazine-binding" evidence="11">
    <location>
        <begin position="1"/>
        <end position="96"/>
    </location>
</feature>
<dbReference type="Proteomes" id="UP000239867">
    <property type="component" value="Chromosome"/>
</dbReference>
<dbReference type="PANTHER" id="PTHR21098:SF12">
    <property type="entry name" value="RIBOFLAVIN SYNTHASE"/>
    <property type="match status" value="1"/>
</dbReference>
<dbReference type="Gene3D" id="2.40.30.20">
    <property type="match status" value="2"/>
</dbReference>
<evidence type="ECO:0000256" key="3">
    <source>
        <dbReference type="ARBA" id="ARBA00004887"/>
    </source>
</evidence>
<proteinExistence type="predicted"/>
<dbReference type="InterPro" id="IPR026017">
    <property type="entry name" value="Lumazine-bd_dom"/>
</dbReference>
<reference evidence="13 14" key="1">
    <citation type="journal article" date="2018" name="MBio">
        <title>Insights into the evolution of host association through the isolation and characterization of a novel human periodontal pathobiont, Desulfobulbus oralis.</title>
        <authorList>
            <person name="Cross K.L."/>
            <person name="Chirania P."/>
            <person name="Xiong W."/>
            <person name="Beall C.J."/>
            <person name="Elkins J.G."/>
            <person name="Giannone R.J."/>
            <person name="Griffen A.L."/>
            <person name="Guss A.M."/>
            <person name="Hettich R.L."/>
            <person name="Joshi S.S."/>
            <person name="Mokrzan E.M."/>
            <person name="Martin R.K."/>
            <person name="Zhulin I.B."/>
            <person name="Leys E.J."/>
            <person name="Podar M."/>
        </authorList>
    </citation>
    <scope>NUCLEOTIDE SEQUENCE [LARGE SCALE GENOMIC DNA]</scope>
    <source>
        <strain evidence="13 14">ORNL</strain>
    </source>
</reference>
<dbReference type="KEGG" id="deo:CAY53_10905"/>
<evidence type="ECO:0000256" key="8">
    <source>
        <dbReference type="ARBA" id="ARBA00022679"/>
    </source>
</evidence>
<dbReference type="Pfam" id="PF00677">
    <property type="entry name" value="Lum_binding"/>
    <property type="match status" value="2"/>
</dbReference>